<evidence type="ECO:0000256" key="8">
    <source>
        <dbReference type="ARBA" id="ARBA00023277"/>
    </source>
</evidence>
<organism evidence="11 12">
    <name type="scientific">Streptomyces fragilis</name>
    <dbReference type="NCBI Taxonomy" id="67301"/>
    <lineage>
        <taxon>Bacteria</taxon>
        <taxon>Bacillati</taxon>
        <taxon>Actinomycetota</taxon>
        <taxon>Actinomycetes</taxon>
        <taxon>Kitasatosporales</taxon>
        <taxon>Streptomycetaceae</taxon>
        <taxon>Streptomyces</taxon>
    </lineage>
</organism>
<evidence type="ECO:0000256" key="2">
    <source>
        <dbReference type="ARBA" id="ARBA00004613"/>
    </source>
</evidence>
<evidence type="ECO:0000256" key="5">
    <source>
        <dbReference type="ARBA" id="ARBA00022651"/>
    </source>
</evidence>
<dbReference type="EC" id="3.2.1.55" evidence="3"/>
<keyword evidence="12" id="KW-1185">Reference proteome</keyword>
<keyword evidence="5" id="KW-0858">Xylan degradation</keyword>
<evidence type="ECO:0000256" key="10">
    <source>
        <dbReference type="ARBA" id="ARBA00023326"/>
    </source>
</evidence>
<dbReference type="Pfam" id="PF03664">
    <property type="entry name" value="Glyco_hydro_62"/>
    <property type="match status" value="1"/>
</dbReference>
<comment type="subcellular location">
    <subcellularLocation>
        <location evidence="2">Secreted</location>
    </subcellularLocation>
</comment>
<evidence type="ECO:0000256" key="3">
    <source>
        <dbReference type="ARBA" id="ARBA00012670"/>
    </source>
</evidence>
<dbReference type="PANTHER" id="PTHR40631:SF1">
    <property type="entry name" value="ALPHA-L-ARABINOFURANOSIDASE AXHA-2-RELATED"/>
    <property type="match status" value="1"/>
</dbReference>
<evidence type="ECO:0000313" key="12">
    <source>
        <dbReference type="Proteomes" id="UP001550850"/>
    </source>
</evidence>
<evidence type="ECO:0000313" key="11">
    <source>
        <dbReference type="EMBL" id="MEU3558356.1"/>
    </source>
</evidence>
<evidence type="ECO:0000256" key="1">
    <source>
        <dbReference type="ARBA" id="ARBA00001462"/>
    </source>
</evidence>
<protein>
    <recommendedName>
        <fullName evidence="3">non-reducing end alpha-L-arabinofuranosidase</fullName>
        <ecNumber evidence="3">3.2.1.55</ecNumber>
    </recommendedName>
</protein>
<dbReference type="Proteomes" id="UP001550850">
    <property type="component" value="Unassembled WGS sequence"/>
</dbReference>
<comment type="caution">
    <text evidence="11">The sequence shown here is derived from an EMBL/GenBank/DDBJ whole genome shotgun (WGS) entry which is preliminary data.</text>
</comment>
<keyword evidence="8" id="KW-0119">Carbohydrate metabolism</keyword>
<dbReference type="GO" id="GO:0016787">
    <property type="term" value="F:hydrolase activity"/>
    <property type="evidence" value="ECO:0007669"/>
    <property type="project" value="UniProtKB-KW"/>
</dbReference>
<accession>A0ABV2YRL4</accession>
<comment type="catalytic activity">
    <reaction evidence="1">
        <text>Hydrolysis of terminal non-reducing alpha-L-arabinofuranoside residues in alpha-L-arabinosides.</text>
        <dbReference type="EC" id="3.2.1.55"/>
    </reaction>
</comment>
<evidence type="ECO:0000256" key="4">
    <source>
        <dbReference type="ARBA" id="ARBA00022525"/>
    </source>
</evidence>
<name>A0ABV2YRL4_9ACTN</name>
<dbReference type="InterPro" id="IPR023296">
    <property type="entry name" value="Glyco_hydro_beta-prop_sf"/>
</dbReference>
<evidence type="ECO:0000256" key="9">
    <source>
        <dbReference type="ARBA" id="ARBA00023295"/>
    </source>
</evidence>
<gene>
    <name evidence="11" type="ORF">AB0E65_29730</name>
</gene>
<evidence type="ECO:0000256" key="6">
    <source>
        <dbReference type="ARBA" id="ARBA00022729"/>
    </source>
</evidence>
<sequence>NDISHGDLVRSNPDQTMTIDPCNLQLLYQGKSPTAGGDYNQLPWRPGVLTLQR</sequence>
<reference evidence="11 12" key="1">
    <citation type="submission" date="2024-06" db="EMBL/GenBank/DDBJ databases">
        <title>The Natural Products Discovery Center: Release of the First 8490 Sequenced Strains for Exploring Actinobacteria Biosynthetic Diversity.</title>
        <authorList>
            <person name="Kalkreuter E."/>
            <person name="Kautsar S.A."/>
            <person name="Yang D."/>
            <person name="Bader C.D."/>
            <person name="Teijaro C.N."/>
            <person name="Fluegel L."/>
            <person name="Davis C.M."/>
            <person name="Simpson J.R."/>
            <person name="Lauterbach L."/>
            <person name="Steele A.D."/>
            <person name="Gui C."/>
            <person name="Meng S."/>
            <person name="Li G."/>
            <person name="Viehrig K."/>
            <person name="Ye F."/>
            <person name="Su P."/>
            <person name="Kiefer A.F."/>
            <person name="Nichols A."/>
            <person name="Cepeda A.J."/>
            <person name="Yan W."/>
            <person name="Fan B."/>
            <person name="Jiang Y."/>
            <person name="Adhikari A."/>
            <person name="Zheng C.-J."/>
            <person name="Schuster L."/>
            <person name="Cowan T.M."/>
            <person name="Smanski M.J."/>
            <person name="Chevrette M.G."/>
            <person name="De Carvalho L.P.S."/>
            <person name="Shen B."/>
        </authorList>
    </citation>
    <scope>NUCLEOTIDE SEQUENCE [LARGE SCALE GENOMIC DNA]</scope>
    <source>
        <strain evidence="11 12">NPDC038104</strain>
    </source>
</reference>
<dbReference type="PANTHER" id="PTHR40631">
    <property type="entry name" value="ALPHA-L-ARABINOFURANOSIDASE AXHA-2-RELATED"/>
    <property type="match status" value="1"/>
</dbReference>
<dbReference type="Gene3D" id="2.115.10.20">
    <property type="entry name" value="Glycosyl hydrolase domain, family 43"/>
    <property type="match status" value="1"/>
</dbReference>
<keyword evidence="10" id="KW-0624">Polysaccharide degradation</keyword>
<keyword evidence="9" id="KW-0326">Glycosidase</keyword>
<dbReference type="InterPro" id="IPR005193">
    <property type="entry name" value="GH62_arabinosidase"/>
</dbReference>
<dbReference type="RefSeq" id="WP_359294344.1">
    <property type="nucleotide sequence ID" value="NZ_JBEZUR010000099.1"/>
</dbReference>
<feature type="non-terminal residue" evidence="11">
    <location>
        <position position="1"/>
    </location>
</feature>
<keyword evidence="4" id="KW-0964">Secreted</keyword>
<dbReference type="EMBL" id="JBEZUR010000099">
    <property type="protein sequence ID" value="MEU3558356.1"/>
    <property type="molecule type" value="Genomic_DNA"/>
</dbReference>
<evidence type="ECO:0000256" key="7">
    <source>
        <dbReference type="ARBA" id="ARBA00022801"/>
    </source>
</evidence>
<keyword evidence="7 11" id="KW-0378">Hydrolase</keyword>
<proteinExistence type="predicted"/>
<keyword evidence="6" id="KW-0732">Signal</keyword>